<keyword evidence="4" id="KW-1185">Reference proteome</keyword>
<gene>
    <name evidence="3" type="ORF">LNKW23_41810</name>
</gene>
<evidence type="ECO:0000313" key="4">
    <source>
        <dbReference type="Proteomes" id="UP001239909"/>
    </source>
</evidence>
<keyword evidence="2" id="KW-0472">Membrane</keyword>
<evidence type="ECO:0000256" key="1">
    <source>
        <dbReference type="SAM" id="MobiDB-lite"/>
    </source>
</evidence>
<sequence>MVDAEKFYDKSEEEVQAYCLLQSVKGIAALGAVSFVFGAAALATVNLVGGDHMPEIDGSVRSPAATTAAAPKMRTESPPDRFWHLRPL</sequence>
<evidence type="ECO:0000256" key="2">
    <source>
        <dbReference type="SAM" id="Phobius"/>
    </source>
</evidence>
<reference evidence="3 4" key="1">
    <citation type="submission" date="2023-04" db="EMBL/GenBank/DDBJ databases">
        <title>Marinoamorphus aggregata gen. nov., sp. Nov., isolate from tissue of brittle star Ophioplocus japonicus.</title>
        <authorList>
            <person name="Kawano K."/>
            <person name="Sawayama S."/>
            <person name="Nakagawa S."/>
        </authorList>
    </citation>
    <scope>NUCLEOTIDE SEQUENCE [LARGE SCALE GENOMIC DNA]</scope>
    <source>
        <strain evidence="3 4">NKW23</strain>
    </source>
</reference>
<dbReference type="Proteomes" id="UP001239909">
    <property type="component" value="Unassembled WGS sequence"/>
</dbReference>
<accession>A0ABQ6LQN3</accession>
<organism evidence="3 4">
    <name type="scientific">Paralimibaculum aggregatum</name>
    <dbReference type="NCBI Taxonomy" id="3036245"/>
    <lineage>
        <taxon>Bacteria</taxon>
        <taxon>Pseudomonadati</taxon>
        <taxon>Pseudomonadota</taxon>
        <taxon>Alphaproteobacteria</taxon>
        <taxon>Rhodobacterales</taxon>
        <taxon>Paracoccaceae</taxon>
        <taxon>Paralimibaculum</taxon>
    </lineage>
</organism>
<protein>
    <submittedName>
        <fullName evidence="3">Uncharacterized protein</fullName>
    </submittedName>
</protein>
<name>A0ABQ6LQN3_9RHOB</name>
<proteinExistence type="predicted"/>
<comment type="caution">
    <text evidence="3">The sequence shown here is derived from an EMBL/GenBank/DDBJ whole genome shotgun (WGS) entry which is preliminary data.</text>
</comment>
<feature type="transmembrane region" description="Helical" evidence="2">
    <location>
        <begin position="27"/>
        <end position="48"/>
    </location>
</feature>
<keyword evidence="2" id="KW-1133">Transmembrane helix</keyword>
<evidence type="ECO:0000313" key="3">
    <source>
        <dbReference type="EMBL" id="GMG84965.1"/>
    </source>
</evidence>
<feature type="region of interest" description="Disordered" evidence="1">
    <location>
        <begin position="58"/>
        <end position="79"/>
    </location>
</feature>
<dbReference type="EMBL" id="BSYI01000047">
    <property type="protein sequence ID" value="GMG84965.1"/>
    <property type="molecule type" value="Genomic_DNA"/>
</dbReference>
<keyword evidence="2" id="KW-0812">Transmembrane</keyword>